<dbReference type="Proteomes" id="UP001181355">
    <property type="component" value="Chromosome"/>
</dbReference>
<reference evidence="4" key="1">
    <citation type="submission" date="2023-09" db="EMBL/GenBank/DDBJ databases">
        <title>Undibacterium sp. 20NA77.5 isolated from freshwater.</title>
        <authorList>
            <person name="Le V."/>
            <person name="Ko S.-R."/>
            <person name="Ahn C.-Y."/>
            <person name="Oh H.-M."/>
        </authorList>
    </citation>
    <scope>NUCLEOTIDE SEQUENCE</scope>
    <source>
        <strain evidence="4">20NA77.5</strain>
    </source>
</reference>
<feature type="transmembrane region" description="Helical" evidence="3">
    <location>
        <begin position="1118"/>
        <end position="1134"/>
    </location>
</feature>
<feature type="transmembrane region" description="Helical" evidence="3">
    <location>
        <begin position="688"/>
        <end position="705"/>
    </location>
</feature>
<dbReference type="RefSeq" id="WP_309482084.1">
    <property type="nucleotide sequence ID" value="NZ_CP133720.1"/>
</dbReference>
<keyword evidence="3" id="KW-1133">Transmembrane helix</keyword>
<feature type="transmembrane region" description="Helical" evidence="3">
    <location>
        <begin position="956"/>
        <end position="977"/>
    </location>
</feature>
<feature type="transmembrane region" description="Helical" evidence="3">
    <location>
        <begin position="395"/>
        <end position="412"/>
    </location>
</feature>
<feature type="transmembrane region" description="Helical" evidence="3">
    <location>
        <begin position="989"/>
        <end position="1012"/>
    </location>
</feature>
<sequence length="1324" mass="143758">MWWIGALIGLALGLASNGSALAYAFFGLVFGALAKVHLDGQLGKLKDANMLLHEQAAAAMRELRENVARLEGKLARLEAELRKLRTQPAEAKPTVTTAISSSKTELAQKSAEDTTAAQQPSEVNFAATPVAPLAPQDPLMPLDLAAESNASTQIDLASDASETASETDSRALTEPLMLLEVPQLENEKSAALSIPSDQALATVAVSSEPELKTIVPEADPSIPAPVHPRKLPAPTPTPVQKTWRERLPEPVADFIYGGNVLVKVGILILFLGFAFLLRYAAERVTVPIESRYAGVLLSGVGLLALGWRLRESRRDYGLSLQGMAIGVFYLAGLSALKVHHLITPEVGLSFLLVISILSAALAVLQKAPVLAIVAALEGFVSPVLTSTGANRPMGLMTYLAVLDIGIFLVAWFNAWRILNLIAFVGTFSLAVGWANKFYTPADYGLVQPFLIFFFVLFAVIGVLFARRTLLEAKHDAALQAANSAGTATPLTGLQLVGRVDSALVFGNPLTAFGLQYLLVKHTEYGAAFSALAIAAFYLLLGRVIFSKQKQGMALLAEAYVIVAAIFATLAIPLGLEGTWTSAAWAVEGAGMFWLGCRQNRPYARAFAYLVMVGASYKLLNAMVLDTTPQTPLLHGSLLGPVLLGSSAMIMWFLHRRREASSMATWEANIAPVLPWLGLFAYTLLPWMLLIPAFAAAASAVFAVLIGEVGRRRHIPEWRAIAASIQVGAVISYLLGFHIDTSPAAQGFLEDGWRGLVPGVIIALSILWNAGRRMMLVKRAAEQEGRAPAWTGFDALASISGFALLHLAMLFVLDLHQAAAVWPLTAFLVLCGALYMAQTPLAVFALSLQGLSAVIYLQSHQGEASQLFWNWNFATQLSLALAALASADRMRHEAQRMRLAIQALSRPEGRAERRQAWLNPWCEHTLMQWIPLAWGLLWWLLAWSFELNLSLKRQALAALVPAADIALVAMSMCMLIVLARWRVWPQAAKITAVQLPLLWLGSAAAAFYSVAPFMPLQNGGWWAWSMALPAFYFSLRKQENYYELPHKLLSVQHVIGAWLVLLLLTTELRGRILSIPNLGEAWALLVTVLIPALALFAMSRAATWKTWPVKAHLNFYQQYAAVPVAGLMLWLMWGMNFESAGSASPLPYIPLLNPLELALVLGTFALFLWRRALPSDASIALPSRVVWSILAATAFVILSCGVLRAVHHYADIAWNAQAMFDSRLAQAAVSITWAITGVSLMILGNRRAQRVIWIAGVSLLAIVVAKLFLIELADRGGLYRIISFIGVGIAFLVVGYFAPVPVKREDSTESAEAKETNASAREEGI</sequence>
<accession>A0ABY9RJQ0</accession>
<dbReference type="Pfam" id="PF10101">
    <property type="entry name" value="DUF2339"/>
    <property type="match status" value="1"/>
</dbReference>
<name>A0ABY9RJQ0_9BURK</name>
<feature type="transmembrane region" description="Helical" evidence="3">
    <location>
        <begin position="1277"/>
        <end position="1297"/>
    </location>
</feature>
<evidence type="ECO:0000256" key="3">
    <source>
        <dbReference type="SAM" id="Phobius"/>
    </source>
</evidence>
<feature type="transmembrane region" description="Helical" evidence="3">
    <location>
        <begin position="717"/>
        <end position="734"/>
    </location>
</feature>
<gene>
    <name evidence="4" type="ORF">RF679_18425</name>
</gene>
<feature type="transmembrane region" description="Helical" evidence="3">
    <location>
        <begin position="754"/>
        <end position="770"/>
    </location>
</feature>
<feature type="transmembrane region" description="Helical" evidence="3">
    <location>
        <begin position="631"/>
        <end position="653"/>
    </location>
</feature>
<feature type="transmembrane region" description="Helical" evidence="3">
    <location>
        <begin position="1018"/>
        <end position="1034"/>
    </location>
</feature>
<feature type="transmembrane region" description="Helical" evidence="3">
    <location>
        <begin position="446"/>
        <end position="465"/>
    </location>
</feature>
<keyword evidence="5" id="KW-1185">Reference proteome</keyword>
<dbReference type="PANTHER" id="PTHR38434">
    <property type="entry name" value="BLL2549 PROTEIN"/>
    <property type="match status" value="1"/>
</dbReference>
<organism evidence="4 5">
    <name type="scientific">Undibacterium cyanobacteriorum</name>
    <dbReference type="NCBI Taxonomy" id="3073561"/>
    <lineage>
        <taxon>Bacteria</taxon>
        <taxon>Pseudomonadati</taxon>
        <taxon>Pseudomonadota</taxon>
        <taxon>Betaproteobacteria</taxon>
        <taxon>Burkholderiales</taxon>
        <taxon>Oxalobacteraceae</taxon>
        <taxon>Undibacterium</taxon>
    </lineage>
</organism>
<feature type="transmembrane region" description="Helical" evidence="3">
    <location>
        <begin position="316"/>
        <end position="336"/>
    </location>
</feature>
<feature type="transmembrane region" description="Helical" evidence="3">
    <location>
        <begin position="524"/>
        <end position="545"/>
    </location>
</feature>
<feature type="region of interest" description="Disordered" evidence="2">
    <location>
        <begin position="88"/>
        <end position="122"/>
    </location>
</feature>
<proteinExistence type="predicted"/>
<feature type="region of interest" description="Disordered" evidence="2">
    <location>
        <begin position="217"/>
        <end position="240"/>
    </location>
</feature>
<dbReference type="PANTHER" id="PTHR38434:SF1">
    <property type="entry name" value="BLL2549 PROTEIN"/>
    <property type="match status" value="1"/>
</dbReference>
<evidence type="ECO:0000256" key="1">
    <source>
        <dbReference type="SAM" id="Coils"/>
    </source>
</evidence>
<feature type="compositionally biased region" description="Pro residues" evidence="2">
    <location>
        <begin position="222"/>
        <end position="237"/>
    </location>
</feature>
<feature type="transmembrane region" description="Helical" evidence="3">
    <location>
        <begin position="254"/>
        <end position="280"/>
    </location>
</feature>
<feature type="transmembrane region" description="Helical" evidence="3">
    <location>
        <begin position="552"/>
        <end position="571"/>
    </location>
</feature>
<evidence type="ECO:0000256" key="2">
    <source>
        <dbReference type="SAM" id="MobiDB-lite"/>
    </source>
</evidence>
<keyword evidence="3" id="KW-0812">Transmembrane</keyword>
<evidence type="ECO:0000313" key="4">
    <source>
        <dbReference type="EMBL" id="WMW80592.1"/>
    </source>
</evidence>
<evidence type="ECO:0000313" key="5">
    <source>
        <dbReference type="Proteomes" id="UP001181355"/>
    </source>
</evidence>
<feature type="transmembrane region" description="Helical" evidence="3">
    <location>
        <begin position="1154"/>
        <end position="1172"/>
    </location>
</feature>
<feature type="transmembrane region" description="Helical" evidence="3">
    <location>
        <begin position="1250"/>
        <end position="1271"/>
    </location>
</feature>
<keyword evidence="1" id="KW-0175">Coiled coil</keyword>
<feature type="transmembrane region" description="Helical" evidence="3">
    <location>
        <begin position="1184"/>
        <end position="1203"/>
    </location>
</feature>
<feature type="transmembrane region" description="Helical" evidence="3">
    <location>
        <begin position="925"/>
        <end position="944"/>
    </location>
</feature>
<feature type="transmembrane region" description="Helical" evidence="3">
    <location>
        <begin position="499"/>
        <end position="518"/>
    </location>
</feature>
<feature type="transmembrane region" description="Helical" evidence="3">
    <location>
        <begin position="1080"/>
        <end position="1097"/>
    </location>
</feature>
<protein>
    <submittedName>
        <fullName evidence="4">DUF2339 domain-containing protein</fullName>
    </submittedName>
</protein>
<feature type="coiled-coil region" evidence="1">
    <location>
        <begin position="53"/>
        <end position="87"/>
    </location>
</feature>
<feature type="transmembrane region" description="Helical" evidence="3">
    <location>
        <begin position="348"/>
        <end position="375"/>
    </location>
</feature>
<feature type="transmembrane region" description="Helical" evidence="3">
    <location>
        <begin position="292"/>
        <end position="310"/>
    </location>
</feature>
<feature type="transmembrane region" description="Helical" evidence="3">
    <location>
        <begin position="1046"/>
        <end position="1065"/>
    </location>
</feature>
<feature type="compositionally biased region" description="Polar residues" evidence="2">
    <location>
        <begin position="94"/>
        <end position="122"/>
    </location>
</feature>
<feature type="transmembrane region" description="Helical" evidence="3">
    <location>
        <begin position="602"/>
        <end position="619"/>
    </location>
</feature>
<dbReference type="EMBL" id="CP133720">
    <property type="protein sequence ID" value="WMW80592.1"/>
    <property type="molecule type" value="Genomic_DNA"/>
</dbReference>
<feature type="transmembrane region" description="Helical" evidence="3">
    <location>
        <begin position="417"/>
        <end position="434"/>
    </location>
</feature>
<feature type="transmembrane region" description="Helical" evidence="3">
    <location>
        <begin position="1223"/>
        <end position="1243"/>
    </location>
</feature>
<keyword evidence="3" id="KW-0472">Membrane</keyword>
<dbReference type="InterPro" id="IPR019286">
    <property type="entry name" value="DUF2339_TM"/>
</dbReference>
<feature type="transmembrane region" description="Helical" evidence="3">
    <location>
        <begin position="791"/>
        <end position="812"/>
    </location>
</feature>